<name>A0A4S8LK29_DENBC</name>
<dbReference type="Gene3D" id="3.40.50.720">
    <property type="entry name" value="NAD(P)-binding Rossmann-like Domain"/>
    <property type="match status" value="1"/>
</dbReference>
<reference evidence="2 3" key="1">
    <citation type="journal article" date="2019" name="Nat. Ecol. Evol.">
        <title>Megaphylogeny resolves global patterns of mushroom evolution.</title>
        <authorList>
            <person name="Varga T."/>
            <person name="Krizsan K."/>
            <person name="Foldi C."/>
            <person name="Dima B."/>
            <person name="Sanchez-Garcia M."/>
            <person name="Sanchez-Ramirez S."/>
            <person name="Szollosi G.J."/>
            <person name="Szarkandi J.G."/>
            <person name="Papp V."/>
            <person name="Albert L."/>
            <person name="Andreopoulos W."/>
            <person name="Angelini C."/>
            <person name="Antonin V."/>
            <person name="Barry K.W."/>
            <person name="Bougher N.L."/>
            <person name="Buchanan P."/>
            <person name="Buyck B."/>
            <person name="Bense V."/>
            <person name="Catcheside P."/>
            <person name="Chovatia M."/>
            <person name="Cooper J."/>
            <person name="Damon W."/>
            <person name="Desjardin D."/>
            <person name="Finy P."/>
            <person name="Geml J."/>
            <person name="Haridas S."/>
            <person name="Hughes K."/>
            <person name="Justo A."/>
            <person name="Karasinski D."/>
            <person name="Kautmanova I."/>
            <person name="Kiss B."/>
            <person name="Kocsube S."/>
            <person name="Kotiranta H."/>
            <person name="LaButti K.M."/>
            <person name="Lechner B.E."/>
            <person name="Liimatainen K."/>
            <person name="Lipzen A."/>
            <person name="Lukacs Z."/>
            <person name="Mihaltcheva S."/>
            <person name="Morgado L.N."/>
            <person name="Niskanen T."/>
            <person name="Noordeloos M.E."/>
            <person name="Ohm R.A."/>
            <person name="Ortiz-Santana B."/>
            <person name="Ovrebo C."/>
            <person name="Racz N."/>
            <person name="Riley R."/>
            <person name="Savchenko A."/>
            <person name="Shiryaev A."/>
            <person name="Soop K."/>
            <person name="Spirin V."/>
            <person name="Szebenyi C."/>
            <person name="Tomsovsky M."/>
            <person name="Tulloss R.E."/>
            <person name="Uehling J."/>
            <person name="Grigoriev I.V."/>
            <person name="Vagvolgyi C."/>
            <person name="Papp T."/>
            <person name="Martin F.M."/>
            <person name="Miettinen O."/>
            <person name="Hibbett D.S."/>
            <person name="Nagy L.G."/>
        </authorList>
    </citation>
    <scope>NUCLEOTIDE SEQUENCE [LARGE SCALE GENOMIC DNA]</scope>
    <source>
        <strain evidence="2 3">CBS 962.96</strain>
    </source>
</reference>
<sequence>MSVQKILVVGGNGFIGSAVCRIALAKGLQVTSVSSSGRPYTTPKGHSPAWTSRVTWLQGSAHDPSTFENALADADGVVHTLGTLIEDGGVYKQAIKEGNVPRVLGAVCDSVLSGKNPLMKGGEGSYERINRDSALSVCQAFVSSGQGKTFASSPRPFVYISAEDVFRPVIPARYIETKREAEKGIEAILNEQYRGVYVRPSLVYHSHYRPLTTPAAALIDLSSTIHSKIPPGIPTPSRILRTLGSSFSASNVKDELGSPLESMANCMTIPPIHVDHVAEAVCAALANQDIRGVLGVWRMRDLIGWRNADQPVQTVGVNHN</sequence>
<keyword evidence="3" id="KW-1185">Reference proteome</keyword>
<dbReference type="OrthoDB" id="276721at2759"/>
<evidence type="ECO:0000313" key="3">
    <source>
        <dbReference type="Proteomes" id="UP000297245"/>
    </source>
</evidence>
<dbReference type="InterPro" id="IPR001509">
    <property type="entry name" value="Epimerase_deHydtase"/>
</dbReference>
<dbReference type="EMBL" id="ML179364">
    <property type="protein sequence ID" value="THU89529.1"/>
    <property type="molecule type" value="Genomic_DNA"/>
</dbReference>
<dbReference type="Pfam" id="PF01370">
    <property type="entry name" value="Epimerase"/>
    <property type="match status" value="1"/>
</dbReference>
<evidence type="ECO:0000259" key="1">
    <source>
        <dbReference type="Pfam" id="PF01370"/>
    </source>
</evidence>
<dbReference type="PANTHER" id="PTHR12126">
    <property type="entry name" value="NADH-UBIQUINONE OXIDOREDUCTASE 39 KDA SUBUNIT-RELATED"/>
    <property type="match status" value="1"/>
</dbReference>
<organism evidence="2 3">
    <name type="scientific">Dendrothele bispora (strain CBS 962.96)</name>
    <dbReference type="NCBI Taxonomy" id="1314807"/>
    <lineage>
        <taxon>Eukaryota</taxon>
        <taxon>Fungi</taxon>
        <taxon>Dikarya</taxon>
        <taxon>Basidiomycota</taxon>
        <taxon>Agaricomycotina</taxon>
        <taxon>Agaricomycetes</taxon>
        <taxon>Agaricomycetidae</taxon>
        <taxon>Agaricales</taxon>
        <taxon>Agaricales incertae sedis</taxon>
        <taxon>Dendrothele</taxon>
    </lineage>
</organism>
<accession>A0A4S8LK29</accession>
<dbReference type="SUPFAM" id="SSF51735">
    <property type="entry name" value="NAD(P)-binding Rossmann-fold domains"/>
    <property type="match status" value="1"/>
</dbReference>
<dbReference type="AlphaFoldDB" id="A0A4S8LK29"/>
<feature type="domain" description="NAD-dependent epimerase/dehydratase" evidence="1">
    <location>
        <begin position="6"/>
        <end position="82"/>
    </location>
</feature>
<dbReference type="GO" id="GO:0044877">
    <property type="term" value="F:protein-containing complex binding"/>
    <property type="evidence" value="ECO:0007669"/>
    <property type="project" value="TreeGrafter"/>
</dbReference>
<dbReference type="GO" id="GO:0005739">
    <property type="term" value="C:mitochondrion"/>
    <property type="evidence" value="ECO:0007669"/>
    <property type="project" value="TreeGrafter"/>
</dbReference>
<dbReference type="InterPro" id="IPR036291">
    <property type="entry name" value="NAD(P)-bd_dom_sf"/>
</dbReference>
<dbReference type="InterPro" id="IPR051207">
    <property type="entry name" value="ComplexI_NDUFA9_subunit"/>
</dbReference>
<proteinExistence type="predicted"/>
<protein>
    <submittedName>
        <fullName evidence="2">Mitochondrial protein</fullName>
    </submittedName>
</protein>
<evidence type="ECO:0000313" key="2">
    <source>
        <dbReference type="EMBL" id="THU89529.1"/>
    </source>
</evidence>
<dbReference type="PANTHER" id="PTHR12126:SF16">
    <property type="entry name" value="MIOREX COMPLEX COMPONENT 2"/>
    <property type="match status" value="1"/>
</dbReference>
<gene>
    <name evidence="2" type="ORF">K435DRAFT_677704</name>
</gene>
<dbReference type="Proteomes" id="UP000297245">
    <property type="component" value="Unassembled WGS sequence"/>
</dbReference>